<protein>
    <submittedName>
        <fullName evidence="5">MFS transporter</fullName>
    </submittedName>
</protein>
<proteinExistence type="predicted"/>
<evidence type="ECO:0000256" key="1">
    <source>
        <dbReference type="ARBA" id="ARBA00022692"/>
    </source>
</evidence>
<dbReference type="InterPro" id="IPR011701">
    <property type="entry name" value="MFS"/>
</dbReference>
<organism evidence="5 6">
    <name type="scientific">Paraburkholderia strydomiana</name>
    <dbReference type="NCBI Taxonomy" id="1245417"/>
    <lineage>
        <taxon>Bacteria</taxon>
        <taxon>Pseudomonadati</taxon>
        <taxon>Pseudomonadota</taxon>
        <taxon>Betaproteobacteria</taxon>
        <taxon>Burkholderiales</taxon>
        <taxon>Burkholderiaceae</taxon>
        <taxon>Paraburkholderia</taxon>
    </lineage>
</organism>
<evidence type="ECO:0000313" key="5">
    <source>
        <dbReference type="EMBL" id="MFM0447328.1"/>
    </source>
</evidence>
<feature type="transmembrane region" description="Helical" evidence="4">
    <location>
        <begin position="69"/>
        <end position="91"/>
    </location>
</feature>
<evidence type="ECO:0000313" key="6">
    <source>
        <dbReference type="Proteomes" id="UP001629288"/>
    </source>
</evidence>
<feature type="transmembrane region" description="Helical" evidence="4">
    <location>
        <begin position="46"/>
        <end position="63"/>
    </location>
</feature>
<feature type="transmembrane region" description="Helical" evidence="4">
    <location>
        <begin position="112"/>
        <end position="132"/>
    </location>
</feature>
<feature type="transmembrane region" description="Helical" evidence="4">
    <location>
        <begin position="144"/>
        <end position="167"/>
    </location>
</feature>
<reference evidence="5 6" key="1">
    <citation type="journal article" date="2024" name="Chem. Sci.">
        <title>Discovery of megapolipeptins by genome mining of a Burkholderiales bacteria collection.</title>
        <authorList>
            <person name="Paulo B.S."/>
            <person name="Recchia M.J.J."/>
            <person name="Lee S."/>
            <person name="Fergusson C.H."/>
            <person name="Romanowski S.B."/>
            <person name="Hernandez A."/>
            <person name="Krull N."/>
            <person name="Liu D.Y."/>
            <person name="Cavanagh H."/>
            <person name="Bos A."/>
            <person name="Gray C.A."/>
            <person name="Murphy B.T."/>
            <person name="Linington R.G."/>
            <person name="Eustaquio A.S."/>
        </authorList>
    </citation>
    <scope>NUCLEOTIDE SEQUENCE [LARGE SCALE GENOMIC DNA]</scope>
    <source>
        <strain evidence="5 6">RL17-379-BIB-C</strain>
    </source>
</reference>
<name>A0ABW9C717_9BURK</name>
<keyword evidence="3 4" id="KW-0472">Membrane</keyword>
<keyword evidence="1 4" id="KW-0812">Transmembrane</keyword>
<evidence type="ECO:0000256" key="4">
    <source>
        <dbReference type="SAM" id="Phobius"/>
    </source>
</evidence>
<gene>
    <name evidence="5" type="ORF">PQR00_27360</name>
</gene>
<evidence type="ECO:0000256" key="3">
    <source>
        <dbReference type="ARBA" id="ARBA00023136"/>
    </source>
</evidence>
<dbReference type="InterPro" id="IPR036259">
    <property type="entry name" value="MFS_trans_sf"/>
</dbReference>
<keyword evidence="6" id="KW-1185">Reference proteome</keyword>
<dbReference type="EMBL" id="JAQQDH010000010">
    <property type="protein sequence ID" value="MFM0447328.1"/>
    <property type="molecule type" value="Genomic_DNA"/>
</dbReference>
<dbReference type="SUPFAM" id="SSF103473">
    <property type="entry name" value="MFS general substrate transporter"/>
    <property type="match status" value="1"/>
</dbReference>
<sequence length="181" mass="18266">MWATVTSIFCSNSGHPTSDQFSEIGSIAPILLHGRASSHRLPTGKGYLLCLSSIGFAAAAGAAPDLPFYAGLVCAGVGQGLLLPSIMRIMLLEVAPEKAGLASGVISSTLQIGSAFGTAAISGAFFGAVGAAGAEAAPARYAHAFQLSLAINAVLMFVCIGLSVLLVRHQQLALRRAAAAA</sequence>
<dbReference type="Pfam" id="PF07690">
    <property type="entry name" value="MFS_1"/>
    <property type="match status" value="1"/>
</dbReference>
<comment type="caution">
    <text evidence="5">The sequence shown here is derived from an EMBL/GenBank/DDBJ whole genome shotgun (WGS) entry which is preliminary data.</text>
</comment>
<keyword evidence="2 4" id="KW-1133">Transmembrane helix</keyword>
<dbReference type="Gene3D" id="1.20.1250.20">
    <property type="entry name" value="MFS general substrate transporter like domains"/>
    <property type="match status" value="1"/>
</dbReference>
<dbReference type="Proteomes" id="UP001629288">
    <property type="component" value="Unassembled WGS sequence"/>
</dbReference>
<accession>A0ABW9C717</accession>
<evidence type="ECO:0000256" key="2">
    <source>
        <dbReference type="ARBA" id="ARBA00022989"/>
    </source>
</evidence>